<accession>A0A4S1XHT6</accession>
<dbReference type="SUPFAM" id="SSF51556">
    <property type="entry name" value="Metallo-dependent hydrolases"/>
    <property type="match status" value="1"/>
</dbReference>
<dbReference type="SUPFAM" id="SSF82171">
    <property type="entry name" value="DPP6 N-terminal domain-like"/>
    <property type="match status" value="1"/>
</dbReference>
<proteinExistence type="inferred from homology"/>
<keyword evidence="5" id="KW-0378">Hydrolase</keyword>
<dbReference type="PANTHER" id="PTHR36842:SF1">
    <property type="entry name" value="PROTEIN TOLB"/>
    <property type="match status" value="1"/>
</dbReference>
<dbReference type="InterPro" id="IPR011042">
    <property type="entry name" value="6-blade_b-propeller_TolB-like"/>
</dbReference>
<comment type="caution">
    <text evidence="5">The sequence shown here is derived from an EMBL/GenBank/DDBJ whole genome shotgun (WGS) entry which is preliminary data.</text>
</comment>
<dbReference type="Proteomes" id="UP000306147">
    <property type="component" value="Unassembled WGS sequence"/>
</dbReference>
<dbReference type="Gene3D" id="3.30.110.90">
    <property type="entry name" value="Amidohydrolase"/>
    <property type="match status" value="1"/>
</dbReference>
<evidence type="ECO:0000256" key="2">
    <source>
        <dbReference type="SAM" id="MobiDB-lite"/>
    </source>
</evidence>
<gene>
    <name evidence="5" type="ORF">E5A73_03770</name>
</gene>
<dbReference type="Gene3D" id="1.20.58.520">
    <property type="entry name" value="Amidohydrolase"/>
    <property type="match status" value="1"/>
</dbReference>
<dbReference type="InterPro" id="IPR032466">
    <property type="entry name" value="Metal_Hydrolase"/>
</dbReference>
<feature type="chain" id="PRO_5020383719" evidence="3">
    <location>
        <begin position="22"/>
        <end position="1119"/>
    </location>
</feature>
<organism evidence="5 6">
    <name type="scientific">Sphingomonas gei</name>
    <dbReference type="NCBI Taxonomy" id="1395960"/>
    <lineage>
        <taxon>Bacteria</taxon>
        <taxon>Pseudomonadati</taxon>
        <taxon>Pseudomonadota</taxon>
        <taxon>Alphaproteobacteria</taxon>
        <taxon>Sphingomonadales</taxon>
        <taxon>Sphingomonadaceae</taxon>
        <taxon>Sphingomonas</taxon>
    </lineage>
</organism>
<protein>
    <submittedName>
        <fullName evidence="5">Amidohydrolase</fullName>
    </submittedName>
</protein>
<dbReference type="InterPro" id="IPR011059">
    <property type="entry name" value="Metal-dep_hydrolase_composite"/>
</dbReference>
<evidence type="ECO:0000256" key="3">
    <source>
        <dbReference type="SAM" id="SignalP"/>
    </source>
</evidence>
<dbReference type="SUPFAM" id="SSF69304">
    <property type="entry name" value="Tricorn protease N-terminal domain"/>
    <property type="match status" value="1"/>
</dbReference>
<dbReference type="SUPFAM" id="SSF51338">
    <property type="entry name" value="Composite domain of metallo-dependent hydrolases"/>
    <property type="match status" value="1"/>
</dbReference>
<dbReference type="GO" id="GO:0016810">
    <property type="term" value="F:hydrolase activity, acting on carbon-nitrogen (but not peptide) bonds"/>
    <property type="evidence" value="ECO:0007669"/>
    <property type="project" value="InterPro"/>
</dbReference>
<dbReference type="InterPro" id="IPR006680">
    <property type="entry name" value="Amidohydro-rel"/>
</dbReference>
<feature type="domain" description="Amidohydrolase-related" evidence="4">
    <location>
        <begin position="760"/>
        <end position="1093"/>
    </location>
</feature>
<name>A0A4S1XHT6_9SPHN</name>
<evidence type="ECO:0000313" key="6">
    <source>
        <dbReference type="Proteomes" id="UP000306147"/>
    </source>
</evidence>
<dbReference type="Pfam" id="PF01979">
    <property type="entry name" value="Amidohydro_1"/>
    <property type="match status" value="1"/>
</dbReference>
<dbReference type="Pfam" id="PF26549">
    <property type="entry name" value="Tricorn_N"/>
    <property type="match status" value="1"/>
</dbReference>
<evidence type="ECO:0000259" key="4">
    <source>
        <dbReference type="Pfam" id="PF01979"/>
    </source>
</evidence>
<evidence type="ECO:0000313" key="5">
    <source>
        <dbReference type="EMBL" id="TGX56219.1"/>
    </source>
</evidence>
<dbReference type="Pfam" id="PF07676">
    <property type="entry name" value="PD40"/>
    <property type="match status" value="3"/>
</dbReference>
<sequence>MKVYAVALVSLVALAAHQAAAQVAPPTQQKPVQETQAPEDQIVRPVEQPAPAVAPAPAGSTAPAAPVAKSDKPAKWNVNAPAGATIRQIPIRVSEGSWMDLDVSPDGATIAFGLLGDIYTMPIAGSTPTRIAEGLAWEVQPRFSPDGRRIAFTSDRGGGDNIWVMNRDGSDKRQVTEEDFRLLNQPGWSPDGRYIAAKKHFTTGRSLGTGEVWLYHVSGGAGVMLVKRPNETHQKELGEPIYAHDGKSIFYTRNITPGPIFEYAQDSNTDLFDIERYDLDTGEVTTAVSGAGGAVRPTPSPDGKKIAFVRREATRSKLYVKDLVSGEERKIYDHLDQDVQETWAVTGVYPNMAWTPDGKSLVFWAKGKIRRIDADGSNAREIPFAISDTRDVIDAPHPQIAVAPERFTTAMPRFASVSPEGDRVVFESLGKLWIKPMGGGAAKRLTSGGEGFELFPSWSRDGRTIVFVGWTDAGLGRIRTVPAGGGSARDVTSQPGHYARPRFSPDGKTIVFERVSAGNLTNPNWSQDPGVYRVASAGGVPVRVAKGMAAPQFGAANDRIFMIGEGEKSERQLVSTDLSGQDKRIHANGEMVTDFAVAPSGEFVAFRQNYAAFVVPLMPGNQSVALSPDAKALPVTRVSAGGADYIHWSNDGERLHWSLGPTVYTAETAQLFPNAPRAEGAPAFVPPTNGVSLAREVTAAKPDRTVAISGARLVTMADAAGGIIDDGVVVIRGDRIGAVGPRASTPIPAGATLVDATGKTIIPGLIDAHAHGPAGSDELIPQNNWSMQQNLALGTTTIHDPSNRSSEIFAASEMQRAGLILAPRIFSTGEIVYGARAADVYAQIDSLDDALAHVRRLKAQGAHSVKNYNQPRREQRQQVVEASRRENMQVVAEGGSLFGMDMTLIADGNSTLEHNVPLETFYDDVLQFFSETKTNYTPTLVVTYGGLAGDPYWRQATDVYAHPLLRVHTPPTVLLADNARRIKAPEDNFVDDDNAREAHKLAKRGVLVSIGAHGQQAGIGAHWELWSFVRGGMTPIEALRAGTIVSAQSLGMARDIGSIEPGKLADLVVLDKDPTADIRNSDKVSRVMLGGRLYDAATLDEVATGTAKRGAYWWEKQGR</sequence>
<dbReference type="EMBL" id="SRXT01000001">
    <property type="protein sequence ID" value="TGX56219.1"/>
    <property type="molecule type" value="Genomic_DNA"/>
</dbReference>
<dbReference type="Gene3D" id="2.120.10.30">
    <property type="entry name" value="TolB, C-terminal domain"/>
    <property type="match status" value="3"/>
</dbReference>
<feature type="compositionally biased region" description="Low complexity" evidence="2">
    <location>
        <begin position="51"/>
        <end position="68"/>
    </location>
</feature>
<comment type="similarity">
    <text evidence="1">Belongs to the TolB family.</text>
</comment>
<keyword evidence="6" id="KW-1185">Reference proteome</keyword>
<dbReference type="PANTHER" id="PTHR36842">
    <property type="entry name" value="PROTEIN TOLB HOMOLOG"/>
    <property type="match status" value="1"/>
</dbReference>
<feature type="region of interest" description="Disordered" evidence="2">
    <location>
        <begin position="51"/>
        <end position="70"/>
    </location>
</feature>
<dbReference type="Gene3D" id="3.40.50.10910">
    <property type="entry name" value="Amidohydrolase"/>
    <property type="match status" value="1"/>
</dbReference>
<dbReference type="Gene3D" id="2.30.40.10">
    <property type="entry name" value="Urease, subunit C, domain 1"/>
    <property type="match status" value="1"/>
</dbReference>
<evidence type="ECO:0000256" key="1">
    <source>
        <dbReference type="ARBA" id="ARBA00009820"/>
    </source>
</evidence>
<feature type="signal peptide" evidence="3">
    <location>
        <begin position="1"/>
        <end position="21"/>
    </location>
</feature>
<dbReference type="AlphaFoldDB" id="A0A4S1XHT6"/>
<reference evidence="5 6" key="1">
    <citation type="submission" date="2019-04" db="EMBL/GenBank/DDBJ databases">
        <title>Sphingomonas psychrotolerans sp. nov., isolated from soil in the Tianshan Mountains, Xinjiang, China.</title>
        <authorList>
            <person name="Luo Y."/>
            <person name="Sheng H."/>
        </authorList>
    </citation>
    <scope>NUCLEOTIDE SEQUENCE [LARGE SCALE GENOMIC DNA]</scope>
    <source>
        <strain evidence="5 6">ZFGT-11</strain>
    </source>
</reference>
<keyword evidence="3" id="KW-0732">Signal</keyword>
<dbReference type="RefSeq" id="WP_135962417.1">
    <property type="nucleotide sequence ID" value="NZ_SRXT01000001.1"/>
</dbReference>
<dbReference type="OrthoDB" id="9758793at2"/>
<dbReference type="InterPro" id="IPR011659">
    <property type="entry name" value="WD40"/>
</dbReference>